<dbReference type="EMBL" id="CAJOBP010033199">
    <property type="protein sequence ID" value="CAF4685692.1"/>
    <property type="molecule type" value="Genomic_DNA"/>
</dbReference>
<reference evidence="6" key="1">
    <citation type="submission" date="2021-02" db="EMBL/GenBank/DDBJ databases">
        <authorList>
            <person name="Nowell W R."/>
        </authorList>
    </citation>
    <scope>NUCLEOTIDE SEQUENCE</scope>
</reference>
<name>A0A821HNM3_9BILA</name>
<evidence type="ECO:0000256" key="1">
    <source>
        <dbReference type="ARBA" id="ARBA00005396"/>
    </source>
</evidence>
<dbReference type="GO" id="GO:0019905">
    <property type="term" value="F:syntaxin binding"/>
    <property type="evidence" value="ECO:0007669"/>
    <property type="project" value="InterPro"/>
</dbReference>
<feature type="compositionally biased region" description="Basic and acidic residues" evidence="5">
    <location>
        <begin position="15"/>
        <end position="30"/>
    </location>
</feature>
<comment type="caution">
    <text evidence="6">The sequence shown here is derived from an EMBL/GenBank/DDBJ whole genome shotgun (WGS) entry which is preliminary data.</text>
</comment>
<evidence type="ECO:0000313" key="7">
    <source>
        <dbReference type="EMBL" id="CAF4954277.1"/>
    </source>
</evidence>
<keyword evidence="4" id="KW-0532">Neurotransmitter transport</keyword>
<protein>
    <submittedName>
        <fullName evidence="6">Uncharacterized protein</fullName>
    </submittedName>
</protein>
<evidence type="ECO:0000256" key="2">
    <source>
        <dbReference type="ARBA" id="ARBA00022448"/>
    </source>
</evidence>
<accession>A0A821HNM3</accession>
<sequence>MASFIMKQMMGSQLDKVKELAGGDGEKKDGASGSSGGGGDDEEDPE</sequence>
<organism evidence="6 8">
    <name type="scientific">Rotaria socialis</name>
    <dbReference type="NCBI Taxonomy" id="392032"/>
    <lineage>
        <taxon>Eukaryota</taxon>
        <taxon>Metazoa</taxon>
        <taxon>Spiralia</taxon>
        <taxon>Gnathifera</taxon>
        <taxon>Rotifera</taxon>
        <taxon>Eurotatoria</taxon>
        <taxon>Bdelloidea</taxon>
        <taxon>Philodinida</taxon>
        <taxon>Philodinidae</taxon>
        <taxon>Rotaria</taxon>
    </lineage>
</organism>
<dbReference type="GO" id="GO:0006836">
    <property type="term" value="P:neurotransmitter transport"/>
    <property type="evidence" value="ECO:0007669"/>
    <property type="project" value="UniProtKB-KW"/>
</dbReference>
<dbReference type="InterPro" id="IPR008849">
    <property type="entry name" value="Synaphin"/>
</dbReference>
<feature type="non-terminal residue" evidence="6">
    <location>
        <position position="1"/>
    </location>
</feature>
<dbReference type="GO" id="GO:0006887">
    <property type="term" value="P:exocytosis"/>
    <property type="evidence" value="ECO:0007669"/>
    <property type="project" value="UniProtKB-KW"/>
</dbReference>
<keyword evidence="8" id="KW-1185">Reference proteome</keyword>
<keyword evidence="2" id="KW-0813">Transport</keyword>
<dbReference type="Pfam" id="PF05835">
    <property type="entry name" value="Synaphin"/>
    <property type="match status" value="1"/>
</dbReference>
<gene>
    <name evidence="7" type="ORF">QYT958_LOCUS33738</name>
    <name evidence="6" type="ORF">UJA718_LOCUS35484</name>
</gene>
<evidence type="ECO:0000313" key="6">
    <source>
        <dbReference type="EMBL" id="CAF4685692.1"/>
    </source>
</evidence>
<comment type="similarity">
    <text evidence="1">Belongs to the complexin/synaphin family.</text>
</comment>
<evidence type="ECO:0000256" key="3">
    <source>
        <dbReference type="ARBA" id="ARBA00022483"/>
    </source>
</evidence>
<dbReference type="AlphaFoldDB" id="A0A821HNM3"/>
<keyword evidence="3" id="KW-0268">Exocytosis</keyword>
<dbReference type="Proteomes" id="UP000663873">
    <property type="component" value="Unassembled WGS sequence"/>
</dbReference>
<evidence type="ECO:0000313" key="8">
    <source>
        <dbReference type="Proteomes" id="UP000663873"/>
    </source>
</evidence>
<evidence type="ECO:0000256" key="5">
    <source>
        <dbReference type="SAM" id="MobiDB-lite"/>
    </source>
</evidence>
<dbReference type="Proteomes" id="UP000663848">
    <property type="component" value="Unassembled WGS sequence"/>
</dbReference>
<proteinExistence type="inferred from homology"/>
<evidence type="ECO:0000256" key="4">
    <source>
        <dbReference type="ARBA" id="ARBA00022775"/>
    </source>
</evidence>
<feature type="region of interest" description="Disordered" evidence="5">
    <location>
        <begin position="1"/>
        <end position="46"/>
    </location>
</feature>
<dbReference type="EMBL" id="CAJOBR010023407">
    <property type="protein sequence ID" value="CAF4954277.1"/>
    <property type="molecule type" value="Genomic_DNA"/>
</dbReference>